<organism evidence="12 13">
    <name type="scientific">Syncephalastrum racemosum</name>
    <name type="common">Filamentous fungus</name>
    <dbReference type="NCBI Taxonomy" id="13706"/>
    <lineage>
        <taxon>Eukaryota</taxon>
        <taxon>Fungi</taxon>
        <taxon>Fungi incertae sedis</taxon>
        <taxon>Mucoromycota</taxon>
        <taxon>Mucoromycotina</taxon>
        <taxon>Mucoromycetes</taxon>
        <taxon>Mucorales</taxon>
        <taxon>Syncephalastraceae</taxon>
        <taxon>Syncephalastrum</taxon>
    </lineage>
</organism>
<evidence type="ECO:0000256" key="1">
    <source>
        <dbReference type="ARBA" id="ARBA00004481"/>
    </source>
</evidence>
<name>A0A1X2HP80_SYNRA</name>
<dbReference type="STRING" id="13706.A0A1X2HP80"/>
<evidence type="ECO:0000256" key="3">
    <source>
        <dbReference type="ARBA" id="ARBA00007895"/>
    </source>
</evidence>
<protein>
    <submittedName>
        <fullName evidence="12">Vta1 like-domain-containing protein</fullName>
    </submittedName>
</protein>
<dbReference type="Proteomes" id="UP000242180">
    <property type="component" value="Unassembled WGS sequence"/>
</dbReference>
<keyword evidence="13" id="KW-1185">Reference proteome</keyword>
<dbReference type="GO" id="GO:0032511">
    <property type="term" value="P:late endosome to vacuole transport via multivesicular body sorting pathway"/>
    <property type="evidence" value="ECO:0007669"/>
    <property type="project" value="InterPro"/>
</dbReference>
<keyword evidence="5" id="KW-0963">Cytoplasm</keyword>
<dbReference type="AlphaFoldDB" id="A0A1X2HP80"/>
<keyword evidence="4" id="KW-0813">Transport</keyword>
<accession>A0A1X2HP80</accession>
<feature type="region of interest" description="Disordered" evidence="9">
    <location>
        <begin position="152"/>
        <end position="272"/>
    </location>
</feature>
<feature type="domain" description="Vta1 C-terminal" evidence="11">
    <location>
        <begin position="281"/>
        <end position="314"/>
    </location>
</feature>
<evidence type="ECO:0000259" key="10">
    <source>
        <dbReference type="Pfam" id="PF04652"/>
    </source>
</evidence>
<dbReference type="InterPro" id="IPR041212">
    <property type="entry name" value="Vta1_C"/>
</dbReference>
<dbReference type="FunCoup" id="A0A1X2HP80">
    <property type="interactions" value="397"/>
</dbReference>
<feature type="compositionally biased region" description="Pro residues" evidence="9">
    <location>
        <begin position="225"/>
        <end position="237"/>
    </location>
</feature>
<dbReference type="InParanoid" id="A0A1X2HP80"/>
<evidence type="ECO:0000256" key="2">
    <source>
        <dbReference type="ARBA" id="ARBA00004496"/>
    </source>
</evidence>
<sequence length="326" mass="34691">MEIPADLKFIAPYVQRGRELDGREPIVAYYAIYYAVQLAIGRGANSPESKAYVSKLLDTLEEWKRNMEGNNEALTNDLVGYAHVENFALKVFLNADNEDRSGKASKKTAKTFLAASVFLELLKTFGEIDPEVEGKIKYAKWKAADIMKALREGRTPTPGAPGEENDEQNDQQNDHVIPMDDAGHPQDMPVDPPSSISEFPSPPVNTAAQQPITPSPPDESKSASIPPPPPPAAPSSPPVSSAFVPSAPAPAPAPASAAARAPAPPPAATTSTPAAAVIDPNVIATAQKHAKWAISALNYDDIATARTQLLAALNDIGFNQANNYGH</sequence>
<comment type="caution">
    <text evidence="12">The sequence shown here is derived from an EMBL/GenBank/DDBJ whole genome shotgun (WGS) entry which is preliminary data.</text>
</comment>
<proteinExistence type="inferred from homology"/>
<reference evidence="12 13" key="1">
    <citation type="submission" date="2016-07" db="EMBL/GenBank/DDBJ databases">
        <title>Pervasive Adenine N6-methylation of Active Genes in Fungi.</title>
        <authorList>
            <consortium name="DOE Joint Genome Institute"/>
            <person name="Mondo S.J."/>
            <person name="Dannebaum R.O."/>
            <person name="Kuo R.C."/>
            <person name="Labutti K."/>
            <person name="Haridas S."/>
            <person name="Kuo A."/>
            <person name="Salamov A."/>
            <person name="Ahrendt S.R."/>
            <person name="Lipzen A."/>
            <person name="Sullivan W."/>
            <person name="Andreopoulos W.B."/>
            <person name="Clum A."/>
            <person name="Lindquist E."/>
            <person name="Daum C."/>
            <person name="Ramamoorthy G.K."/>
            <person name="Gryganskyi A."/>
            <person name="Culley D."/>
            <person name="Magnuson J.K."/>
            <person name="James T.Y."/>
            <person name="O'Malley M.A."/>
            <person name="Stajich J.E."/>
            <person name="Spatafora J.W."/>
            <person name="Visel A."/>
            <person name="Grigoriev I.V."/>
        </authorList>
    </citation>
    <scope>NUCLEOTIDE SEQUENCE [LARGE SCALE GENOMIC DNA]</scope>
    <source>
        <strain evidence="12 13">NRRL 2496</strain>
    </source>
</reference>
<keyword evidence="6" id="KW-0967">Endosome</keyword>
<gene>
    <name evidence="12" type="ORF">BCR43DRAFT_486499</name>
</gene>
<dbReference type="InterPro" id="IPR044538">
    <property type="entry name" value="Vta1-like"/>
</dbReference>
<evidence type="ECO:0000256" key="9">
    <source>
        <dbReference type="SAM" id="MobiDB-lite"/>
    </source>
</evidence>
<dbReference type="OrthoDB" id="391137at2759"/>
<dbReference type="Gene3D" id="1.20.5.420">
    <property type="entry name" value="Immunoglobulin FC, subunit C"/>
    <property type="match status" value="1"/>
</dbReference>
<dbReference type="GO" id="GO:0015031">
    <property type="term" value="P:protein transport"/>
    <property type="evidence" value="ECO:0007669"/>
    <property type="project" value="UniProtKB-KW"/>
</dbReference>
<evidence type="ECO:0000256" key="4">
    <source>
        <dbReference type="ARBA" id="ARBA00022448"/>
    </source>
</evidence>
<comment type="similarity">
    <text evidence="3">Belongs to the VTA1 family.</text>
</comment>
<comment type="subcellular location">
    <subcellularLocation>
        <location evidence="2">Cytoplasm</location>
    </subcellularLocation>
    <subcellularLocation>
        <location evidence="1">Endosome membrane</location>
        <topology evidence="1">Peripheral membrane protein</topology>
    </subcellularLocation>
</comment>
<keyword evidence="8" id="KW-0472">Membrane</keyword>
<evidence type="ECO:0000259" key="11">
    <source>
        <dbReference type="Pfam" id="PF18097"/>
    </source>
</evidence>
<dbReference type="OMA" id="NECICND"/>
<dbReference type="EMBL" id="MCGN01000002">
    <property type="protein sequence ID" value="ORZ01184.1"/>
    <property type="molecule type" value="Genomic_DNA"/>
</dbReference>
<dbReference type="PANTHER" id="PTHR46009">
    <property type="entry name" value="VACUOLAR PROTEIN SORTING-ASSOCIATED PROTEIN VTA1 HOMOLOG"/>
    <property type="match status" value="1"/>
</dbReference>
<dbReference type="InterPro" id="IPR039431">
    <property type="entry name" value="Vta1/CALS_N"/>
</dbReference>
<feature type="domain" description="Vta1/callose synthase N-terminal" evidence="10">
    <location>
        <begin position="10"/>
        <end position="152"/>
    </location>
</feature>
<keyword evidence="7" id="KW-0653">Protein transport</keyword>
<evidence type="ECO:0000256" key="8">
    <source>
        <dbReference type="ARBA" id="ARBA00023136"/>
    </source>
</evidence>
<dbReference type="Pfam" id="PF18097">
    <property type="entry name" value="Vta1_C"/>
    <property type="match status" value="1"/>
</dbReference>
<evidence type="ECO:0000313" key="12">
    <source>
        <dbReference type="EMBL" id="ORZ01184.1"/>
    </source>
</evidence>
<dbReference type="PANTHER" id="PTHR46009:SF1">
    <property type="entry name" value="VACUOLAR PROTEIN SORTING-ASSOCIATED PROTEIN VTA1 HOMOLOG"/>
    <property type="match status" value="1"/>
</dbReference>
<dbReference type="InterPro" id="IPR023175">
    <property type="entry name" value="Vta1/CALS_N_sf"/>
</dbReference>
<dbReference type="GO" id="GO:0010008">
    <property type="term" value="C:endosome membrane"/>
    <property type="evidence" value="ECO:0007669"/>
    <property type="project" value="UniProtKB-SubCell"/>
</dbReference>
<dbReference type="GO" id="GO:0005771">
    <property type="term" value="C:multivesicular body"/>
    <property type="evidence" value="ECO:0007669"/>
    <property type="project" value="TreeGrafter"/>
</dbReference>
<dbReference type="Gene3D" id="1.25.40.270">
    <property type="entry name" value="Vacuolar protein sorting-associated protein vta1"/>
    <property type="match status" value="1"/>
</dbReference>
<evidence type="ECO:0000256" key="6">
    <source>
        <dbReference type="ARBA" id="ARBA00022753"/>
    </source>
</evidence>
<evidence type="ECO:0000313" key="13">
    <source>
        <dbReference type="Proteomes" id="UP000242180"/>
    </source>
</evidence>
<evidence type="ECO:0000256" key="5">
    <source>
        <dbReference type="ARBA" id="ARBA00022490"/>
    </source>
</evidence>
<evidence type="ECO:0000256" key="7">
    <source>
        <dbReference type="ARBA" id="ARBA00022927"/>
    </source>
</evidence>
<dbReference type="Pfam" id="PF04652">
    <property type="entry name" value="Vta1"/>
    <property type="match status" value="1"/>
</dbReference>